<organism evidence="2 3">
    <name type="scientific">Asparagus officinalis</name>
    <name type="common">Garden asparagus</name>
    <dbReference type="NCBI Taxonomy" id="4686"/>
    <lineage>
        <taxon>Eukaryota</taxon>
        <taxon>Viridiplantae</taxon>
        <taxon>Streptophyta</taxon>
        <taxon>Embryophyta</taxon>
        <taxon>Tracheophyta</taxon>
        <taxon>Spermatophyta</taxon>
        <taxon>Magnoliopsida</taxon>
        <taxon>Liliopsida</taxon>
        <taxon>Asparagales</taxon>
        <taxon>Asparagaceae</taxon>
        <taxon>Asparagoideae</taxon>
        <taxon>Asparagus</taxon>
    </lineage>
</organism>
<keyword evidence="3" id="KW-1185">Reference proteome</keyword>
<dbReference type="Proteomes" id="UP000243459">
    <property type="component" value="Chromosome 3"/>
</dbReference>
<evidence type="ECO:0000256" key="1">
    <source>
        <dbReference type="SAM" id="MobiDB-lite"/>
    </source>
</evidence>
<evidence type="ECO:0000313" key="2">
    <source>
        <dbReference type="EMBL" id="ONK75969.1"/>
    </source>
</evidence>
<feature type="compositionally biased region" description="Basic residues" evidence="1">
    <location>
        <begin position="96"/>
        <end position="109"/>
    </location>
</feature>
<feature type="region of interest" description="Disordered" evidence="1">
    <location>
        <begin position="59"/>
        <end position="159"/>
    </location>
</feature>
<evidence type="ECO:0008006" key="4">
    <source>
        <dbReference type="Google" id="ProtNLM"/>
    </source>
</evidence>
<proteinExistence type="predicted"/>
<sequence length="159" mass="17629">MIQKTLSTFPTSTLILANLYMLEYDNKRITTFNKLINMLQVAERHDQVLLNNNVIPAGTKKIPKANYGKMNSRKNPKVKGTGLADPSQRRNNAPRGRGHGGHGRGRGRGHGVSSYVWRRDGGGGPGGYDTKAQKTPKNPPIKREEFDNEPCYRCGDTGH</sequence>
<name>A0A5P1FGG5_ASPOF</name>
<reference evidence="3" key="1">
    <citation type="journal article" date="2017" name="Nat. Commun.">
        <title>The asparagus genome sheds light on the origin and evolution of a young Y chromosome.</title>
        <authorList>
            <person name="Harkess A."/>
            <person name="Zhou J."/>
            <person name="Xu C."/>
            <person name="Bowers J.E."/>
            <person name="Van der Hulst R."/>
            <person name="Ayyampalayam S."/>
            <person name="Mercati F."/>
            <person name="Riccardi P."/>
            <person name="McKain M.R."/>
            <person name="Kakrana A."/>
            <person name="Tang H."/>
            <person name="Ray J."/>
            <person name="Groenendijk J."/>
            <person name="Arikit S."/>
            <person name="Mathioni S.M."/>
            <person name="Nakano M."/>
            <person name="Shan H."/>
            <person name="Telgmann-Rauber A."/>
            <person name="Kanno A."/>
            <person name="Yue Z."/>
            <person name="Chen H."/>
            <person name="Li W."/>
            <person name="Chen Y."/>
            <person name="Xu X."/>
            <person name="Zhang Y."/>
            <person name="Luo S."/>
            <person name="Chen H."/>
            <person name="Gao J."/>
            <person name="Mao Z."/>
            <person name="Pires J.C."/>
            <person name="Luo M."/>
            <person name="Kudrna D."/>
            <person name="Wing R.A."/>
            <person name="Meyers B.C."/>
            <person name="Yi K."/>
            <person name="Kong H."/>
            <person name="Lavrijsen P."/>
            <person name="Sunseri F."/>
            <person name="Falavigna A."/>
            <person name="Ye Y."/>
            <person name="Leebens-Mack J.H."/>
            <person name="Chen G."/>
        </authorList>
    </citation>
    <scope>NUCLEOTIDE SEQUENCE [LARGE SCALE GENOMIC DNA]</scope>
    <source>
        <strain evidence="3">cv. DH0086</strain>
    </source>
</reference>
<gene>
    <name evidence="2" type="ORF">A4U43_C03F22460</name>
</gene>
<accession>A0A5P1FGG5</accession>
<dbReference type="PANTHER" id="PTHR33325">
    <property type="entry name" value="ZINC FINGER, CCHC-TYPE-RELATED"/>
    <property type="match status" value="1"/>
</dbReference>
<dbReference type="AlphaFoldDB" id="A0A5P1FGG5"/>
<dbReference type="Gramene" id="ONK75969">
    <property type="protein sequence ID" value="ONK75969"/>
    <property type="gene ID" value="A4U43_C03F22460"/>
</dbReference>
<dbReference type="PANTHER" id="PTHR33325:SF11">
    <property type="entry name" value="COLD SHOCK DOMAIN-CONTAINING PROTEIN 4-LIKE"/>
    <property type="match status" value="1"/>
</dbReference>
<protein>
    <recommendedName>
        <fullName evidence="4">CCHC-type domain-containing protein</fullName>
    </recommendedName>
</protein>
<evidence type="ECO:0000313" key="3">
    <source>
        <dbReference type="Proteomes" id="UP000243459"/>
    </source>
</evidence>
<dbReference type="EMBL" id="CM007383">
    <property type="protein sequence ID" value="ONK75969.1"/>
    <property type="molecule type" value="Genomic_DNA"/>
</dbReference>